<dbReference type="SUPFAM" id="SSF53613">
    <property type="entry name" value="Ribokinase-like"/>
    <property type="match status" value="1"/>
</dbReference>
<comment type="activity regulation">
    <text evidence="9">Activated by a monovalent cation that binds near, but not in, the active site. The most likely occupant of the site in vivo is potassium. Ion binding induces a conformational change that may alter substrate affinity.</text>
</comment>
<evidence type="ECO:0000313" key="13">
    <source>
        <dbReference type="Proteomes" id="UP000257032"/>
    </source>
</evidence>
<feature type="binding site" evidence="9">
    <location>
        <begin position="243"/>
        <end position="244"/>
    </location>
    <ligand>
        <name>ATP</name>
        <dbReference type="ChEBI" id="CHEBI:30616"/>
    </ligand>
</feature>
<evidence type="ECO:0000256" key="5">
    <source>
        <dbReference type="ARBA" id="ARBA00022840"/>
    </source>
</evidence>
<dbReference type="EC" id="2.7.1.15" evidence="9 10"/>
<evidence type="ECO:0000256" key="2">
    <source>
        <dbReference type="ARBA" id="ARBA00022723"/>
    </source>
</evidence>
<evidence type="ECO:0000256" key="9">
    <source>
        <dbReference type="HAMAP-Rule" id="MF_01987"/>
    </source>
</evidence>
<feature type="binding site" evidence="9">
    <location>
        <begin position="13"/>
        <end position="15"/>
    </location>
    <ligand>
        <name>substrate</name>
    </ligand>
</feature>
<organism evidence="12 13">
    <name type="scientific">Halobacillus trueperi</name>
    <dbReference type="NCBI Taxonomy" id="156205"/>
    <lineage>
        <taxon>Bacteria</taxon>
        <taxon>Bacillati</taxon>
        <taxon>Bacillota</taxon>
        <taxon>Bacilli</taxon>
        <taxon>Bacillales</taxon>
        <taxon>Bacillaceae</taxon>
        <taxon>Halobacillus</taxon>
    </lineage>
</organism>
<dbReference type="InterPro" id="IPR011611">
    <property type="entry name" value="PfkB_dom"/>
</dbReference>
<dbReference type="GO" id="GO:0005524">
    <property type="term" value="F:ATP binding"/>
    <property type="evidence" value="ECO:0007669"/>
    <property type="project" value="UniProtKB-UniRule"/>
</dbReference>
<feature type="binding site" evidence="9">
    <location>
        <begin position="41"/>
        <end position="45"/>
    </location>
    <ligand>
        <name>substrate</name>
    </ligand>
</feature>
<comment type="caution">
    <text evidence="12">The sequence shown here is derived from an EMBL/GenBank/DDBJ whole genome shotgun (WGS) entry which is preliminary data.</text>
</comment>
<gene>
    <name evidence="9 12" type="primary">rbsK</name>
    <name evidence="12" type="ORF">DXT76_09470</name>
</gene>
<keyword evidence="6 9" id="KW-0460">Magnesium</keyword>
<evidence type="ECO:0000256" key="4">
    <source>
        <dbReference type="ARBA" id="ARBA00022777"/>
    </source>
</evidence>
<sequence>MRKPKIAVVGSSSMDLVVTSKKRPKPGETVLGDSFKTVPGGKGANQAVAAARLGAEVYMVGCVGRDDYGNQILHNFKSNGIHTDFLQQVPNEKTGTAHIILAEGDNSIVVVKGANDLVTPAYVKKARALLESCDLVMIQQEVPEETVAETAMLCHTAGVPLLLNPAPARPVSEKVIAQVSYLTPNELETTLMFEGKDRSKVLKQYPNKLFITEGAAGVRYFDGKEELLVPSFPVKTVDTTGAGDTFNAAFGTAIAEGKDLKVSLRFANRAASLSVTEFGAQGGMPLRTDVEKGLLE</sequence>
<dbReference type="Proteomes" id="UP000257032">
    <property type="component" value="Unassembled WGS sequence"/>
</dbReference>
<feature type="binding site" evidence="9">
    <location>
        <position position="274"/>
    </location>
    <ligand>
        <name>K(+)</name>
        <dbReference type="ChEBI" id="CHEBI:29103"/>
    </ligand>
</feature>
<accession>A0A3D8VPL6</accession>
<comment type="function">
    <text evidence="9">Catalyzes the phosphorylation of ribose at O-5 in a reaction requiring ATP and magnesium. The resulting D-ribose-5-phosphate can then be used either for sythesis of nucleotides, histidine, and tryptophan, or as a component of the pentose phosphate pathway.</text>
</comment>
<feature type="binding site" evidence="9">
    <location>
        <position position="185"/>
    </location>
    <ligand>
        <name>ATP</name>
        <dbReference type="ChEBI" id="CHEBI:30616"/>
    </ligand>
</feature>
<keyword evidence="8 9" id="KW-0119">Carbohydrate metabolism</keyword>
<evidence type="ECO:0000256" key="1">
    <source>
        <dbReference type="ARBA" id="ARBA00022679"/>
    </source>
</evidence>
<dbReference type="PRINTS" id="PR00990">
    <property type="entry name" value="RIBOKINASE"/>
</dbReference>
<feature type="active site" description="Proton acceptor" evidence="9">
    <location>
        <position position="244"/>
    </location>
</feature>
<evidence type="ECO:0000259" key="11">
    <source>
        <dbReference type="Pfam" id="PF00294"/>
    </source>
</evidence>
<dbReference type="EMBL" id="QTLC01000034">
    <property type="protein sequence ID" value="RDY71183.1"/>
    <property type="molecule type" value="Genomic_DNA"/>
</dbReference>
<dbReference type="PANTHER" id="PTHR10584:SF166">
    <property type="entry name" value="RIBOKINASE"/>
    <property type="match status" value="1"/>
</dbReference>
<dbReference type="GO" id="GO:0005829">
    <property type="term" value="C:cytosol"/>
    <property type="evidence" value="ECO:0007669"/>
    <property type="project" value="TreeGrafter"/>
</dbReference>
<protein>
    <recommendedName>
        <fullName evidence="9 10">Ribokinase</fullName>
        <shortName evidence="9">RK</shortName>
        <ecNumber evidence="9 10">2.7.1.15</ecNumber>
    </recommendedName>
</protein>
<proteinExistence type="inferred from homology"/>
<dbReference type="CDD" id="cd01174">
    <property type="entry name" value="ribokinase"/>
    <property type="match status" value="1"/>
</dbReference>
<feature type="binding site" evidence="9">
    <location>
        <position position="141"/>
    </location>
    <ligand>
        <name>substrate</name>
    </ligand>
</feature>
<evidence type="ECO:0000256" key="10">
    <source>
        <dbReference type="NCBIfam" id="TIGR02152"/>
    </source>
</evidence>
<feature type="binding site" evidence="9">
    <location>
        <position position="244"/>
    </location>
    <ligand>
        <name>substrate</name>
    </ligand>
</feature>
<keyword evidence="2 9" id="KW-0479">Metal-binding</keyword>
<feature type="binding site" evidence="9">
    <location>
        <position position="240"/>
    </location>
    <ligand>
        <name>K(+)</name>
        <dbReference type="ChEBI" id="CHEBI:29103"/>
    </ligand>
</feature>
<comment type="subcellular location">
    <subcellularLocation>
        <location evidence="9">Cytoplasm</location>
    </subcellularLocation>
</comment>
<comment type="subunit">
    <text evidence="9">Homodimer.</text>
</comment>
<keyword evidence="1 9" id="KW-0808">Transferase</keyword>
<feature type="binding site" evidence="9">
    <location>
        <position position="277"/>
    </location>
    <ligand>
        <name>K(+)</name>
        <dbReference type="ChEBI" id="CHEBI:29103"/>
    </ligand>
</feature>
<dbReference type="GO" id="GO:0046872">
    <property type="term" value="F:metal ion binding"/>
    <property type="evidence" value="ECO:0007669"/>
    <property type="project" value="UniProtKB-KW"/>
</dbReference>
<dbReference type="RefSeq" id="WP_115894040.1">
    <property type="nucleotide sequence ID" value="NZ_QTLC01000034.1"/>
</dbReference>
<comment type="catalytic activity">
    <reaction evidence="9">
        <text>D-ribose + ATP = D-ribose 5-phosphate + ADP + H(+)</text>
        <dbReference type="Rhea" id="RHEA:13697"/>
        <dbReference type="ChEBI" id="CHEBI:15378"/>
        <dbReference type="ChEBI" id="CHEBI:30616"/>
        <dbReference type="ChEBI" id="CHEBI:47013"/>
        <dbReference type="ChEBI" id="CHEBI:78346"/>
        <dbReference type="ChEBI" id="CHEBI:456216"/>
        <dbReference type="EC" id="2.7.1.15"/>
    </reaction>
</comment>
<name>A0A3D8VPL6_9BACI</name>
<dbReference type="NCBIfam" id="TIGR02152">
    <property type="entry name" value="D_ribokin_bact"/>
    <property type="match status" value="1"/>
</dbReference>
<dbReference type="InterPro" id="IPR002139">
    <property type="entry name" value="Ribo/fructo_kinase"/>
</dbReference>
<keyword evidence="5 9" id="KW-0067">ATP-binding</keyword>
<evidence type="ECO:0000256" key="3">
    <source>
        <dbReference type="ARBA" id="ARBA00022741"/>
    </source>
</evidence>
<keyword evidence="7 9" id="KW-0630">Potassium</keyword>
<evidence type="ECO:0000313" key="12">
    <source>
        <dbReference type="EMBL" id="RDY71183.1"/>
    </source>
</evidence>
<dbReference type="InterPro" id="IPR011877">
    <property type="entry name" value="Ribokinase"/>
</dbReference>
<feature type="binding site" evidence="9">
    <location>
        <begin position="212"/>
        <end position="217"/>
    </location>
    <ligand>
        <name>ATP</name>
        <dbReference type="ChEBI" id="CHEBI:30616"/>
    </ligand>
</feature>
<comment type="cofactor">
    <cofactor evidence="9">
        <name>Mg(2+)</name>
        <dbReference type="ChEBI" id="CHEBI:18420"/>
    </cofactor>
    <text evidence="9">Requires a divalent cation, most likely magnesium in vivo, as an electrophilic catalyst to aid phosphoryl group transfer. It is the chelate of the metal and the nucleotide that is the actual substrate.</text>
</comment>
<feature type="domain" description="Carbohydrate kinase PfkB" evidence="11">
    <location>
        <begin position="4"/>
        <end position="285"/>
    </location>
</feature>
<feature type="binding site" evidence="9">
    <location>
        <position position="268"/>
    </location>
    <ligand>
        <name>ATP</name>
        <dbReference type="ChEBI" id="CHEBI:30616"/>
    </ligand>
</feature>
<dbReference type="AlphaFoldDB" id="A0A3D8VPL6"/>
<dbReference type="HAMAP" id="MF_01987">
    <property type="entry name" value="Ribokinase"/>
    <property type="match status" value="1"/>
</dbReference>
<dbReference type="InterPro" id="IPR029056">
    <property type="entry name" value="Ribokinase-like"/>
</dbReference>
<reference evidence="12 13" key="1">
    <citation type="submission" date="2018-08" db="EMBL/GenBank/DDBJ databases">
        <title>Genome sequence of strict halophilic Halobacillus trueperi SS1 isolated from Lunsu, a salty water body of North West Himalayas.</title>
        <authorList>
            <person name="Gupta S."/>
            <person name="Sharma P."/>
            <person name="Dev K."/>
            <person name="Baumler D."/>
            <person name="Sourirajan A."/>
        </authorList>
    </citation>
    <scope>NUCLEOTIDE SEQUENCE [LARGE SCALE GENOMIC DNA]</scope>
    <source>
        <strain evidence="12 13">SS1</strain>
    </source>
</reference>
<keyword evidence="9" id="KW-0963">Cytoplasm</keyword>
<dbReference type="GO" id="GO:0004747">
    <property type="term" value="F:ribokinase activity"/>
    <property type="evidence" value="ECO:0007669"/>
    <property type="project" value="UniProtKB-UniRule"/>
</dbReference>
<evidence type="ECO:0000256" key="6">
    <source>
        <dbReference type="ARBA" id="ARBA00022842"/>
    </source>
</evidence>
<evidence type="ECO:0000256" key="7">
    <source>
        <dbReference type="ARBA" id="ARBA00022958"/>
    </source>
</evidence>
<keyword evidence="3 9" id="KW-0547">Nucleotide-binding</keyword>
<comment type="caution">
    <text evidence="9">Lacks conserved residue(s) required for the propagation of feature annotation.</text>
</comment>
<evidence type="ECO:0000256" key="8">
    <source>
        <dbReference type="ARBA" id="ARBA00023277"/>
    </source>
</evidence>
<comment type="similarity">
    <text evidence="9">Belongs to the carbohydrate kinase PfkB family. Ribokinase subfamily.</text>
</comment>
<dbReference type="Gene3D" id="3.40.1190.20">
    <property type="match status" value="1"/>
</dbReference>
<dbReference type="UniPathway" id="UPA00916">
    <property type="reaction ID" value="UER00889"/>
</dbReference>
<dbReference type="GO" id="GO:0019303">
    <property type="term" value="P:D-ribose catabolic process"/>
    <property type="evidence" value="ECO:0007669"/>
    <property type="project" value="UniProtKB-UniRule"/>
</dbReference>
<dbReference type="Pfam" id="PF00294">
    <property type="entry name" value="PfkB"/>
    <property type="match status" value="1"/>
</dbReference>
<keyword evidence="4 9" id="KW-0418">Kinase</keyword>
<feature type="binding site" evidence="9">
    <location>
        <position position="279"/>
    </location>
    <ligand>
        <name>K(+)</name>
        <dbReference type="ChEBI" id="CHEBI:29103"/>
    </ligand>
</feature>
<dbReference type="PANTHER" id="PTHR10584">
    <property type="entry name" value="SUGAR KINASE"/>
    <property type="match status" value="1"/>
</dbReference>
<comment type="pathway">
    <text evidence="9">Carbohydrate metabolism; D-ribose degradation; D-ribose 5-phosphate from beta-D-ribopyranose: step 2/2.</text>
</comment>
<feature type="binding site" evidence="9">
    <location>
        <position position="238"/>
    </location>
    <ligand>
        <name>K(+)</name>
        <dbReference type="ChEBI" id="CHEBI:29103"/>
    </ligand>
</feature>